<reference evidence="9 10" key="1">
    <citation type="submission" date="2021-03" db="EMBL/GenBank/DDBJ databases">
        <title>Glycomyces sp. nov., a novel actinomycete isolated from soil.</title>
        <authorList>
            <person name="Yang X."/>
            <person name="Xu X."/>
        </authorList>
    </citation>
    <scope>NUCLEOTIDE SEQUENCE [LARGE SCALE GENOMIC DNA]</scope>
    <source>
        <strain evidence="9 10">NEAU-S30</strain>
    </source>
</reference>
<dbReference type="NCBIfam" id="TIGR00247">
    <property type="entry name" value="endolytic transglycosylase MltG"/>
    <property type="match status" value="1"/>
</dbReference>
<keyword evidence="2 7" id="KW-0812">Transmembrane</keyword>
<evidence type="ECO:0000256" key="3">
    <source>
        <dbReference type="ARBA" id="ARBA00022989"/>
    </source>
</evidence>
<dbReference type="EMBL" id="JAGFNP010000011">
    <property type="protein sequence ID" value="MBO3734887.1"/>
    <property type="molecule type" value="Genomic_DNA"/>
</dbReference>
<evidence type="ECO:0000256" key="8">
    <source>
        <dbReference type="SAM" id="MobiDB-lite"/>
    </source>
</evidence>
<evidence type="ECO:0000313" key="9">
    <source>
        <dbReference type="EMBL" id="MBO3734887.1"/>
    </source>
</evidence>
<organism evidence="9 10">
    <name type="scientific">Glycomyces niveus</name>
    <dbReference type="NCBI Taxonomy" id="2820287"/>
    <lineage>
        <taxon>Bacteria</taxon>
        <taxon>Bacillati</taxon>
        <taxon>Actinomycetota</taxon>
        <taxon>Actinomycetes</taxon>
        <taxon>Glycomycetales</taxon>
        <taxon>Glycomycetaceae</taxon>
        <taxon>Glycomyces</taxon>
    </lineage>
</organism>
<feature type="compositionally biased region" description="Basic and acidic residues" evidence="8">
    <location>
        <begin position="1"/>
        <end position="16"/>
    </location>
</feature>
<proteinExistence type="inferred from homology"/>
<keyword evidence="5 7" id="KW-0456">Lyase</keyword>
<dbReference type="InterPro" id="IPR003770">
    <property type="entry name" value="MLTG-like"/>
</dbReference>
<keyword evidence="1 7" id="KW-1003">Cell membrane</keyword>
<gene>
    <name evidence="7 9" type="primary">mltG</name>
    <name evidence="9" type="ORF">J5V16_18825</name>
</gene>
<comment type="caution">
    <text evidence="9">The sequence shown here is derived from an EMBL/GenBank/DDBJ whole genome shotgun (WGS) entry which is preliminary data.</text>
</comment>
<dbReference type="RefSeq" id="WP_208498390.1">
    <property type="nucleotide sequence ID" value="NZ_JAGFNP010000011.1"/>
</dbReference>
<comment type="similarity">
    <text evidence="7">Belongs to the transglycosylase MltG family.</text>
</comment>
<comment type="function">
    <text evidence="7">Functions as a peptidoglycan terminase that cleaves nascent peptidoglycan strands endolytically to terminate their elongation.</text>
</comment>
<comment type="catalytic activity">
    <reaction evidence="7">
        <text>a peptidoglycan chain = a peptidoglycan chain with N-acetyl-1,6-anhydromuramyl-[peptide] at the reducing end + a peptidoglycan chain with N-acetylglucosamine at the non-reducing end.</text>
        <dbReference type="EC" id="4.2.2.29"/>
    </reaction>
</comment>
<feature type="region of interest" description="Disordered" evidence="8">
    <location>
        <begin position="1"/>
        <end position="20"/>
    </location>
</feature>
<keyword evidence="3 7" id="KW-1133">Transmembrane helix</keyword>
<evidence type="ECO:0000313" key="10">
    <source>
        <dbReference type="Proteomes" id="UP000681341"/>
    </source>
</evidence>
<feature type="site" description="Important for catalytic activity" evidence="7">
    <location>
        <position position="259"/>
    </location>
</feature>
<dbReference type="EC" id="4.2.2.29" evidence="7"/>
<dbReference type="Pfam" id="PF02618">
    <property type="entry name" value="YceG"/>
    <property type="match status" value="1"/>
</dbReference>
<name>A0ABS3U7Y2_9ACTN</name>
<evidence type="ECO:0000256" key="6">
    <source>
        <dbReference type="ARBA" id="ARBA00023316"/>
    </source>
</evidence>
<dbReference type="PANTHER" id="PTHR30518:SF2">
    <property type="entry name" value="ENDOLYTIC MUREIN TRANSGLYCOSYLASE"/>
    <property type="match status" value="1"/>
</dbReference>
<dbReference type="HAMAP" id="MF_02065">
    <property type="entry name" value="MltG"/>
    <property type="match status" value="1"/>
</dbReference>
<keyword evidence="6 7" id="KW-0961">Cell wall biogenesis/degradation</keyword>
<keyword evidence="4 7" id="KW-0472">Membrane</keyword>
<evidence type="ECO:0000256" key="2">
    <source>
        <dbReference type="ARBA" id="ARBA00022692"/>
    </source>
</evidence>
<keyword evidence="10" id="KW-1185">Reference proteome</keyword>
<accession>A0ABS3U7Y2</accession>
<dbReference type="Gene3D" id="3.30.1490.480">
    <property type="entry name" value="Endolytic murein transglycosylase"/>
    <property type="match status" value="1"/>
</dbReference>
<evidence type="ECO:0000256" key="1">
    <source>
        <dbReference type="ARBA" id="ARBA00022475"/>
    </source>
</evidence>
<evidence type="ECO:0000256" key="5">
    <source>
        <dbReference type="ARBA" id="ARBA00023239"/>
    </source>
</evidence>
<dbReference type="Proteomes" id="UP000681341">
    <property type="component" value="Unassembled WGS sequence"/>
</dbReference>
<sequence length="392" mass="43169">MLGDFRTEDERTDAPRSHRRKDSGKSLIAMTLVVALFAIIGVGGWWAYNNVIKDYFIADDFSGDGNGTEVTVTVEEGWFVSDIANHLEEVGVVASAKAFVNASEDNDNAGTSIQPGTYLMEEEMSAASALDHLTKPENRIVNGFTVVEGKTSFEIYAELSEKYGIPVEEFEEVAKDPVALGVPEYWFENFKTDQIVSIEGFLFPSTYEFDEGATATDMLKAMVAKFNAVVDEIDFKESAEALDLEPWMALQVASIIQSESGTPEDDAKIAQVMYNRLYADGAVDELGCNCLGSEAIWNYGREFDGLEPIPSADMTGDEMWDENNRWAASVQEGYFPTPIASPSQAALEGAVNPEDGTWLYFVTAYKDGRAIFSNTYTEHQDATEIARENGMA</sequence>
<feature type="transmembrane region" description="Helical" evidence="7">
    <location>
        <begin position="26"/>
        <end position="48"/>
    </location>
</feature>
<comment type="subcellular location">
    <subcellularLocation>
        <location evidence="7">Cell membrane</location>
        <topology evidence="7">Single-pass membrane protein</topology>
    </subcellularLocation>
</comment>
<dbReference type="PANTHER" id="PTHR30518">
    <property type="entry name" value="ENDOLYTIC MUREIN TRANSGLYCOSYLASE"/>
    <property type="match status" value="1"/>
</dbReference>
<evidence type="ECO:0000256" key="4">
    <source>
        <dbReference type="ARBA" id="ARBA00023136"/>
    </source>
</evidence>
<protein>
    <recommendedName>
        <fullName evidence="7">Endolytic murein transglycosylase</fullName>
        <ecNumber evidence="7">4.2.2.29</ecNumber>
    </recommendedName>
    <alternativeName>
        <fullName evidence="7">Peptidoglycan lytic transglycosylase</fullName>
    </alternativeName>
    <alternativeName>
        <fullName evidence="7">Peptidoglycan polymerization terminase</fullName>
    </alternativeName>
</protein>
<evidence type="ECO:0000256" key="7">
    <source>
        <dbReference type="HAMAP-Rule" id="MF_02065"/>
    </source>
</evidence>